<comment type="caution">
    <text evidence="3">The sequence shown here is derived from an EMBL/GenBank/DDBJ whole genome shotgun (WGS) entry which is preliminary data.</text>
</comment>
<organism evidence="3 4">
    <name type="scientific">Naegleria fowleri</name>
    <name type="common">Brain eating amoeba</name>
    <dbReference type="NCBI Taxonomy" id="5763"/>
    <lineage>
        <taxon>Eukaryota</taxon>
        <taxon>Discoba</taxon>
        <taxon>Heterolobosea</taxon>
        <taxon>Tetramitia</taxon>
        <taxon>Eutetramitia</taxon>
        <taxon>Vahlkampfiidae</taxon>
        <taxon>Naegleria</taxon>
    </lineage>
</organism>
<dbReference type="OrthoDB" id="427280at2759"/>
<feature type="signal peptide" evidence="1">
    <location>
        <begin position="1"/>
        <end position="28"/>
    </location>
</feature>
<keyword evidence="4" id="KW-1185">Reference proteome</keyword>
<gene>
    <name evidence="3" type="ORF">FDP41_007000</name>
</gene>
<evidence type="ECO:0000256" key="1">
    <source>
        <dbReference type="SAM" id="SignalP"/>
    </source>
</evidence>
<feature type="domain" description="Thioredoxin" evidence="2">
    <location>
        <begin position="20"/>
        <end position="142"/>
    </location>
</feature>
<reference evidence="3 4" key="1">
    <citation type="journal article" date="2019" name="Sci. Rep.">
        <title>Nanopore sequencing improves the draft genome of the human pathogenic amoeba Naegleria fowleri.</title>
        <authorList>
            <person name="Liechti N."/>
            <person name="Schurch N."/>
            <person name="Bruggmann R."/>
            <person name="Wittwer M."/>
        </authorList>
    </citation>
    <scope>NUCLEOTIDE SEQUENCE [LARGE SCALE GENOMIC DNA]</scope>
    <source>
        <strain evidence="3 4">ATCC 30894</strain>
    </source>
</reference>
<sequence>MAPQNKLFFLSFLIVAFFSSSFLHAATSSSDDSVIDLTQYNFDRLVTNSDAPWIVAFIAPWCGHCQRLHPEYEKAAKSLGGVVNMGRVNCDNEKELAQRFGIKGFPTIKVFPTFKSSKQNPEDYQGARESGSLVSTALSLLNGVRDPVRKIETEEELTQFITSSEENDDSTMSKVILFSSKSSNPNLFKSIAVEFTSKKVNFAFVGDDKFLDKFGIDKTPAVLLFKNNNMEDFIKFDGASLKKNSLVQFIETNIEKGERSPVAPPKKKKTSTHSVTVIEDQETFSKKCEKMCVIGFVNAQDDSQVSTLKQVAGKYPENVVVQVNAGSSAFSALKSVFNLEEIGNEGFDLAVFRGHKLKYATKQGVKNVSDASVLLDRVIGGDQTFHTLSEFPQVGEAANTATKDEL</sequence>
<dbReference type="InterPro" id="IPR013766">
    <property type="entry name" value="Thioredoxin_domain"/>
</dbReference>
<evidence type="ECO:0000313" key="3">
    <source>
        <dbReference type="EMBL" id="KAF0973968.1"/>
    </source>
</evidence>
<dbReference type="OMA" id="IPDWIET"/>
<dbReference type="GeneID" id="68114218"/>
<dbReference type="InterPro" id="IPR036249">
    <property type="entry name" value="Thioredoxin-like_sf"/>
</dbReference>
<dbReference type="PANTHER" id="PTHR45815">
    <property type="entry name" value="PROTEIN DISULFIDE-ISOMERASE A6"/>
    <property type="match status" value="1"/>
</dbReference>
<dbReference type="VEuPathDB" id="AmoebaDB:NfTy_076140"/>
<dbReference type="GO" id="GO:0015035">
    <property type="term" value="F:protein-disulfide reductase activity"/>
    <property type="evidence" value="ECO:0007669"/>
    <property type="project" value="TreeGrafter"/>
</dbReference>
<dbReference type="AlphaFoldDB" id="A0A6A5BIU3"/>
<dbReference type="Pfam" id="PF00085">
    <property type="entry name" value="Thioredoxin"/>
    <property type="match status" value="1"/>
</dbReference>
<dbReference type="Proteomes" id="UP000444721">
    <property type="component" value="Unassembled WGS sequence"/>
</dbReference>
<dbReference type="PANTHER" id="PTHR45815:SF3">
    <property type="entry name" value="PROTEIN DISULFIDE-ISOMERASE A6"/>
    <property type="match status" value="1"/>
</dbReference>
<feature type="chain" id="PRO_5025636647" description="Thioredoxin domain-containing protein" evidence="1">
    <location>
        <begin position="29"/>
        <end position="406"/>
    </location>
</feature>
<dbReference type="PRINTS" id="PR00421">
    <property type="entry name" value="THIOREDOXIN"/>
</dbReference>
<dbReference type="CDD" id="cd02981">
    <property type="entry name" value="PDI_b_family"/>
    <property type="match status" value="1"/>
</dbReference>
<evidence type="ECO:0000313" key="4">
    <source>
        <dbReference type="Proteomes" id="UP000444721"/>
    </source>
</evidence>
<keyword evidence="1" id="KW-0732">Signal</keyword>
<dbReference type="SUPFAM" id="SSF52833">
    <property type="entry name" value="Thioredoxin-like"/>
    <property type="match status" value="2"/>
</dbReference>
<dbReference type="GO" id="GO:0005788">
    <property type="term" value="C:endoplasmic reticulum lumen"/>
    <property type="evidence" value="ECO:0007669"/>
    <property type="project" value="TreeGrafter"/>
</dbReference>
<dbReference type="PROSITE" id="PS51352">
    <property type="entry name" value="THIOREDOXIN_2"/>
    <property type="match status" value="1"/>
</dbReference>
<dbReference type="RefSeq" id="XP_044558681.1">
    <property type="nucleotide sequence ID" value="XM_044710698.1"/>
</dbReference>
<accession>A0A6A5BIU3</accession>
<proteinExistence type="predicted"/>
<evidence type="ECO:0000259" key="2">
    <source>
        <dbReference type="PROSITE" id="PS51352"/>
    </source>
</evidence>
<protein>
    <recommendedName>
        <fullName evidence="2">Thioredoxin domain-containing protein</fullName>
    </recommendedName>
</protein>
<dbReference type="Gene3D" id="3.40.30.10">
    <property type="entry name" value="Glutaredoxin"/>
    <property type="match status" value="2"/>
</dbReference>
<dbReference type="EMBL" id="VFQX01000056">
    <property type="protein sequence ID" value="KAF0973968.1"/>
    <property type="molecule type" value="Genomic_DNA"/>
</dbReference>
<name>A0A6A5BIU3_NAEFO</name>
<dbReference type="VEuPathDB" id="AmoebaDB:FDP41_007000"/>
<dbReference type="VEuPathDB" id="AmoebaDB:NF0100130"/>
<dbReference type="GO" id="GO:0034976">
    <property type="term" value="P:response to endoplasmic reticulum stress"/>
    <property type="evidence" value="ECO:0007669"/>
    <property type="project" value="TreeGrafter"/>
</dbReference>